<dbReference type="EMBL" id="ASPP01009919">
    <property type="protein sequence ID" value="ETO23462.1"/>
    <property type="molecule type" value="Genomic_DNA"/>
</dbReference>
<evidence type="ECO:0000313" key="2">
    <source>
        <dbReference type="Proteomes" id="UP000023152"/>
    </source>
</evidence>
<proteinExistence type="predicted"/>
<keyword evidence="2" id="KW-1185">Reference proteome</keyword>
<accession>X6NDQ0</accession>
<sequence>MSFLEKCSLFCVGTGQTTRDQAIKKRKSLASKLTKVVKKLENLRLMNFKIRGFVDSTAQKLQRQYKITKRRWGTSEKKTENMRVKLKKLQKKNEQEHKSLKEIRKIKKSLTTLNTTLSKKEKTIKKNKTELNILRLALHV</sequence>
<organism evidence="1 2">
    <name type="scientific">Reticulomyxa filosa</name>
    <dbReference type="NCBI Taxonomy" id="46433"/>
    <lineage>
        <taxon>Eukaryota</taxon>
        <taxon>Sar</taxon>
        <taxon>Rhizaria</taxon>
        <taxon>Retaria</taxon>
        <taxon>Foraminifera</taxon>
        <taxon>Monothalamids</taxon>
        <taxon>Reticulomyxidae</taxon>
        <taxon>Reticulomyxa</taxon>
    </lineage>
</organism>
<evidence type="ECO:0000313" key="1">
    <source>
        <dbReference type="EMBL" id="ETO23462.1"/>
    </source>
</evidence>
<protein>
    <submittedName>
        <fullName evidence="1">Uncharacterized protein</fullName>
    </submittedName>
</protein>
<name>X6NDQ0_RETFI</name>
<reference evidence="1 2" key="1">
    <citation type="journal article" date="2013" name="Curr. Biol.">
        <title>The Genome of the Foraminiferan Reticulomyxa filosa.</title>
        <authorList>
            <person name="Glockner G."/>
            <person name="Hulsmann N."/>
            <person name="Schleicher M."/>
            <person name="Noegel A.A."/>
            <person name="Eichinger L."/>
            <person name="Gallinger C."/>
            <person name="Pawlowski J."/>
            <person name="Sierra R."/>
            <person name="Euteneuer U."/>
            <person name="Pillet L."/>
            <person name="Moustafa A."/>
            <person name="Platzer M."/>
            <person name="Groth M."/>
            <person name="Szafranski K."/>
            <person name="Schliwa M."/>
        </authorList>
    </citation>
    <scope>NUCLEOTIDE SEQUENCE [LARGE SCALE GENOMIC DNA]</scope>
</reference>
<gene>
    <name evidence="1" type="ORF">RFI_13721</name>
</gene>
<dbReference type="AlphaFoldDB" id="X6NDQ0"/>
<comment type="caution">
    <text evidence="1">The sequence shown here is derived from an EMBL/GenBank/DDBJ whole genome shotgun (WGS) entry which is preliminary data.</text>
</comment>
<dbReference type="Proteomes" id="UP000023152">
    <property type="component" value="Unassembled WGS sequence"/>
</dbReference>